<gene>
    <name evidence="15" type="ORF">EHS15_17835</name>
</gene>
<keyword evidence="10" id="KW-0175">Coiled coil</keyword>
<dbReference type="Gene3D" id="3.30.450.20">
    <property type="entry name" value="PAS domain"/>
    <property type="match status" value="2"/>
</dbReference>
<evidence type="ECO:0000256" key="7">
    <source>
        <dbReference type="ARBA" id="ARBA00022840"/>
    </source>
</evidence>
<evidence type="ECO:0000256" key="4">
    <source>
        <dbReference type="ARBA" id="ARBA00022679"/>
    </source>
</evidence>
<dbReference type="Pfam" id="PF13426">
    <property type="entry name" value="PAS_9"/>
    <property type="match status" value="1"/>
</dbReference>
<feature type="modified residue" description="4-aspartylphosphate" evidence="9">
    <location>
        <position position="59"/>
    </location>
</feature>
<evidence type="ECO:0000256" key="2">
    <source>
        <dbReference type="ARBA" id="ARBA00012438"/>
    </source>
</evidence>
<feature type="domain" description="Response regulatory" evidence="12">
    <location>
        <begin position="9"/>
        <end position="124"/>
    </location>
</feature>
<feature type="domain" description="PAC" evidence="14">
    <location>
        <begin position="341"/>
        <end position="391"/>
    </location>
</feature>
<keyword evidence="5" id="KW-0547">Nucleotide-binding</keyword>
<dbReference type="NCBIfam" id="TIGR00229">
    <property type="entry name" value="sensory_box"/>
    <property type="match status" value="2"/>
</dbReference>
<keyword evidence="6" id="KW-0418">Kinase</keyword>
<dbReference type="InterPro" id="IPR011495">
    <property type="entry name" value="Sig_transdc_His_kin_sub2_dim/P"/>
</dbReference>
<dbReference type="EC" id="2.7.13.3" evidence="2"/>
<sequence length="595" mass="66804">MSNEKDKKTLLLVEDDVIIGMAESQSLRFAGYNVISATSGEKAIETVKKQKGIDLILMDIDLGSGIDGTQTSKVILEIQEVPIVFLTSHSEKEMVERVKGITRYGYVIKNSGDFVLQSSIEMAFELFEANQRTKKKEEKLRVTLNSIGDAVIATDNHGAITKMNPIAEKLTGWSYHDALGHTISDVFKIVNAKSRKPVENPVDKVLQTGKIVGLANHTALLSKDGKEYQISDSGAPILNENGETLGVVLVFRDVTEEYKIQENLKASEIRFSTIFKTSPLGMSLSRYKDGVYVDVNDEFLKMFRLSRSEVIGRTSAELEFWVNPNSLDWMMSILKETGKVEGIELEFLRKTGETGVLQIFVEQIEINGEHYLLSINNDITQIKQTEKELQKSIAEKEILLKELQHRVKNSLNVVSSLLSFEFHNLKDEDSKRIFLNAQSRIHSMSKIYEGLYRSSDIDKLDLHTYIQDLIHSFSEMYVIDPEKVLFSVKLDPVKIDLKRALPMGLILNELITNSLKYAYPSGQKGEIRIHLNKINNHVNLVVSDDGEGLPGMINPKTGNHLGFMLVRNLTEQLEGVISTISQPGEGLTVILSLKL</sequence>
<dbReference type="EMBL" id="RQHW01000078">
    <property type="protein sequence ID" value="TGN17395.1"/>
    <property type="molecule type" value="Genomic_DNA"/>
</dbReference>
<evidence type="ECO:0000259" key="14">
    <source>
        <dbReference type="PROSITE" id="PS50113"/>
    </source>
</evidence>
<evidence type="ECO:0000256" key="9">
    <source>
        <dbReference type="PROSITE-ProRule" id="PRU00169"/>
    </source>
</evidence>
<dbReference type="SMART" id="SM00091">
    <property type="entry name" value="PAS"/>
    <property type="match status" value="2"/>
</dbReference>
<dbReference type="PROSITE" id="PS50112">
    <property type="entry name" value="PAS"/>
    <property type="match status" value="1"/>
</dbReference>
<dbReference type="InterPro" id="IPR000700">
    <property type="entry name" value="PAS-assoc_C"/>
</dbReference>
<dbReference type="InterPro" id="IPR036890">
    <property type="entry name" value="HATPase_C_sf"/>
</dbReference>
<dbReference type="Pfam" id="PF08448">
    <property type="entry name" value="PAS_4"/>
    <property type="match status" value="1"/>
</dbReference>
<dbReference type="GO" id="GO:0004673">
    <property type="term" value="F:protein histidine kinase activity"/>
    <property type="evidence" value="ECO:0007669"/>
    <property type="project" value="UniProtKB-EC"/>
</dbReference>
<keyword evidence="8" id="KW-0843">Virulence</keyword>
<dbReference type="InterPro" id="IPR001789">
    <property type="entry name" value="Sig_transdc_resp-reg_receiver"/>
</dbReference>
<dbReference type="Gene3D" id="3.40.50.2300">
    <property type="match status" value="1"/>
</dbReference>
<reference evidence="15" key="1">
    <citation type="journal article" date="2019" name="PLoS Negl. Trop. Dis.">
        <title>Revisiting the worldwide diversity of Leptospira species in the environment.</title>
        <authorList>
            <person name="Vincent A.T."/>
            <person name="Schiettekatte O."/>
            <person name="Bourhy P."/>
            <person name="Veyrier F.J."/>
            <person name="Picardeau M."/>
        </authorList>
    </citation>
    <scope>NUCLEOTIDE SEQUENCE [LARGE SCALE GENOMIC DNA]</scope>
    <source>
        <strain evidence="15">201300427</strain>
    </source>
</reference>
<organism evidence="15 16">
    <name type="scientific">Leptospira idonii</name>
    <dbReference type="NCBI Taxonomy" id="1193500"/>
    <lineage>
        <taxon>Bacteria</taxon>
        <taxon>Pseudomonadati</taxon>
        <taxon>Spirochaetota</taxon>
        <taxon>Spirochaetia</taxon>
        <taxon>Leptospirales</taxon>
        <taxon>Leptospiraceae</taxon>
        <taxon>Leptospira</taxon>
    </lineage>
</organism>
<accession>A0A4R9LUB5</accession>
<dbReference type="InterPro" id="IPR003594">
    <property type="entry name" value="HATPase_dom"/>
</dbReference>
<evidence type="ECO:0000313" key="16">
    <source>
        <dbReference type="Proteomes" id="UP000298058"/>
    </source>
</evidence>
<keyword evidence="3 9" id="KW-0597">Phosphoprotein</keyword>
<dbReference type="PROSITE" id="PS50110">
    <property type="entry name" value="RESPONSE_REGULATORY"/>
    <property type="match status" value="1"/>
</dbReference>
<dbReference type="InterPro" id="IPR011006">
    <property type="entry name" value="CheY-like_superfamily"/>
</dbReference>
<feature type="domain" description="Histidine kinase" evidence="11">
    <location>
        <begin position="402"/>
        <end position="595"/>
    </location>
</feature>
<feature type="domain" description="PAC" evidence="14">
    <location>
        <begin position="214"/>
        <end position="266"/>
    </location>
</feature>
<evidence type="ECO:0000313" key="15">
    <source>
        <dbReference type="EMBL" id="TGN17395.1"/>
    </source>
</evidence>
<evidence type="ECO:0000256" key="3">
    <source>
        <dbReference type="ARBA" id="ARBA00022553"/>
    </source>
</evidence>
<feature type="domain" description="PAS" evidence="13">
    <location>
        <begin position="136"/>
        <end position="209"/>
    </location>
</feature>
<dbReference type="InterPro" id="IPR001610">
    <property type="entry name" value="PAC"/>
</dbReference>
<dbReference type="SUPFAM" id="SSF52172">
    <property type="entry name" value="CheY-like"/>
    <property type="match status" value="1"/>
</dbReference>
<evidence type="ECO:0000256" key="5">
    <source>
        <dbReference type="ARBA" id="ARBA00022741"/>
    </source>
</evidence>
<dbReference type="RefSeq" id="WP_135761948.1">
    <property type="nucleotide sequence ID" value="NZ_RQHW01000078.1"/>
</dbReference>
<dbReference type="SMART" id="SM00448">
    <property type="entry name" value="REC"/>
    <property type="match status" value="1"/>
</dbReference>
<dbReference type="InterPro" id="IPR004358">
    <property type="entry name" value="Sig_transdc_His_kin-like_C"/>
</dbReference>
<dbReference type="PANTHER" id="PTHR41523:SF8">
    <property type="entry name" value="ETHYLENE RESPONSE SENSOR PROTEIN"/>
    <property type="match status" value="1"/>
</dbReference>
<dbReference type="InterPro" id="IPR035965">
    <property type="entry name" value="PAS-like_dom_sf"/>
</dbReference>
<dbReference type="GO" id="GO:0005524">
    <property type="term" value="F:ATP binding"/>
    <property type="evidence" value="ECO:0007669"/>
    <property type="project" value="UniProtKB-KW"/>
</dbReference>
<dbReference type="Pfam" id="PF07568">
    <property type="entry name" value="HisKA_2"/>
    <property type="match status" value="1"/>
</dbReference>
<dbReference type="CDD" id="cd00130">
    <property type="entry name" value="PAS"/>
    <property type="match status" value="2"/>
</dbReference>
<dbReference type="SUPFAM" id="SSF55785">
    <property type="entry name" value="PYP-like sensor domain (PAS domain)"/>
    <property type="match status" value="2"/>
</dbReference>
<proteinExistence type="predicted"/>
<name>A0A4R9LUB5_9LEPT</name>
<evidence type="ECO:0000256" key="8">
    <source>
        <dbReference type="ARBA" id="ARBA00023026"/>
    </source>
</evidence>
<keyword evidence="7" id="KW-0067">ATP-binding</keyword>
<comment type="caution">
    <text evidence="15">The sequence shown here is derived from an EMBL/GenBank/DDBJ whole genome shotgun (WGS) entry which is preliminary data.</text>
</comment>
<keyword evidence="4" id="KW-0808">Transferase</keyword>
<dbReference type="Pfam" id="PF02518">
    <property type="entry name" value="HATPase_c"/>
    <property type="match status" value="1"/>
</dbReference>
<dbReference type="OrthoDB" id="9816309at2"/>
<dbReference type="InterPro" id="IPR000014">
    <property type="entry name" value="PAS"/>
</dbReference>
<keyword evidence="16" id="KW-1185">Reference proteome</keyword>
<evidence type="ECO:0000259" key="13">
    <source>
        <dbReference type="PROSITE" id="PS50112"/>
    </source>
</evidence>
<dbReference type="InterPro" id="IPR013656">
    <property type="entry name" value="PAS_4"/>
</dbReference>
<evidence type="ECO:0000256" key="10">
    <source>
        <dbReference type="SAM" id="Coils"/>
    </source>
</evidence>
<dbReference type="PROSITE" id="PS50109">
    <property type="entry name" value="HIS_KIN"/>
    <property type="match status" value="1"/>
</dbReference>
<dbReference type="SMART" id="SM00086">
    <property type="entry name" value="PAC"/>
    <property type="match status" value="2"/>
</dbReference>
<dbReference type="PANTHER" id="PTHR41523">
    <property type="entry name" value="TWO-COMPONENT SYSTEM SENSOR PROTEIN"/>
    <property type="match status" value="1"/>
</dbReference>
<evidence type="ECO:0000256" key="1">
    <source>
        <dbReference type="ARBA" id="ARBA00000085"/>
    </source>
</evidence>
<evidence type="ECO:0000256" key="6">
    <source>
        <dbReference type="ARBA" id="ARBA00022777"/>
    </source>
</evidence>
<evidence type="ECO:0000259" key="12">
    <source>
        <dbReference type="PROSITE" id="PS50110"/>
    </source>
</evidence>
<dbReference type="AlphaFoldDB" id="A0A4R9LUB5"/>
<dbReference type="InterPro" id="IPR005467">
    <property type="entry name" value="His_kinase_dom"/>
</dbReference>
<dbReference type="SUPFAM" id="SSF55874">
    <property type="entry name" value="ATPase domain of HSP90 chaperone/DNA topoisomerase II/histidine kinase"/>
    <property type="match status" value="1"/>
</dbReference>
<dbReference type="PROSITE" id="PS50113">
    <property type="entry name" value="PAC"/>
    <property type="match status" value="2"/>
</dbReference>
<protein>
    <recommendedName>
        <fullName evidence="2">histidine kinase</fullName>
        <ecNumber evidence="2">2.7.13.3</ecNumber>
    </recommendedName>
</protein>
<dbReference type="Gene3D" id="3.30.565.10">
    <property type="entry name" value="Histidine kinase-like ATPase, C-terminal domain"/>
    <property type="match status" value="1"/>
</dbReference>
<comment type="catalytic activity">
    <reaction evidence="1">
        <text>ATP + protein L-histidine = ADP + protein N-phospho-L-histidine.</text>
        <dbReference type="EC" id="2.7.13.3"/>
    </reaction>
</comment>
<dbReference type="Proteomes" id="UP000298058">
    <property type="component" value="Unassembled WGS sequence"/>
</dbReference>
<dbReference type="Pfam" id="PF00072">
    <property type="entry name" value="Response_reg"/>
    <property type="match status" value="1"/>
</dbReference>
<evidence type="ECO:0000259" key="11">
    <source>
        <dbReference type="PROSITE" id="PS50109"/>
    </source>
</evidence>
<dbReference type="GO" id="GO:0000160">
    <property type="term" value="P:phosphorelay signal transduction system"/>
    <property type="evidence" value="ECO:0007669"/>
    <property type="project" value="InterPro"/>
</dbReference>
<dbReference type="SMART" id="SM00387">
    <property type="entry name" value="HATPase_c"/>
    <property type="match status" value="1"/>
</dbReference>
<feature type="coiled-coil region" evidence="10">
    <location>
        <begin position="375"/>
        <end position="406"/>
    </location>
</feature>
<dbReference type="PRINTS" id="PR00344">
    <property type="entry name" value="BCTRLSENSOR"/>
</dbReference>